<reference evidence="7" key="1">
    <citation type="journal article" date="2014" name="Int. J. Syst. Evol. Microbiol.">
        <title>Complete genome sequence of Corynebacterium casei LMG S-19264T (=DSM 44701T), isolated from a smear-ripened cheese.</title>
        <authorList>
            <consortium name="US DOE Joint Genome Institute (JGI-PGF)"/>
            <person name="Walter F."/>
            <person name="Albersmeier A."/>
            <person name="Kalinowski J."/>
            <person name="Ruckert C."/>
        </authorList>
    </citation>
    <scope>NUCLEOTIDE SEQUENCE</scope>
    <source>
        <strain evidence="7">CGMCC 1.15958</strain>
    </source>
</reference>
<evidence type="ECO:0000256" key="1">
    <source>
        <dbReference type="ARBA" id="ARBA00004141"/>
    </source>
</evidence>
<feature type="transmembrane region" description="Helical" evidence="6">
    <location>
        <begin position="209"/>
        <end position="230"/>
    </location>
</feature>
<evidence type="ECO:0000256" key="5">
    <source>
        <dbReference type="ARBA" id="ARBA00023136"/>
    </source>
</evidence>
<dbReference type="Proteomes" id="UP000609064">
    <property type="component" value="Unassembled WGS sequence"/>
</dbReference>
<keyword evidence="5 6" id="KW-0472">Membrane</keyword>
<dbReference type="PANTHER" id="PTHR42723:SF1">
    <property type="entry name" value="CHLOROPHYLL SYNTHASE, CHLOROPLASTIC"/>
    <property type="match status" value="1"/>
</dbReference>
<comment type="subcellular location">
    <subcellularLocation>
        <location evidence="1">Membrane</location>
        <topology evidence="1">Multi-pass membrane protein</topology>
    </subcellularLocation>
</comment>
<keyword evidence="8" id="KW-1185">Reference proteome</keyword>
<reference evidence="7" key="2">
    <citation type="submission" date="2020-09" db="EMBL/GenBank/DDBJ databases">
        <authorList>
            <person name="Sun Q."/>
            <person name="Zhou Y."/>
        </authorList>
    </citation>
    <scope>NUCLEOTIDE SEQUENCE</scope>
    <source>
        <strain evidence="7">CGMCC 1.15958</strain>
    </source>
</reference>
<evidence type="ECO:0000256" key="4">
    <source>
        <dbReference type="ARBA" id="ARBA00022989"/>
    </source>
</evidence>
<feature type="transmembrane region" description="Helical" evidence="6">
    <location>
        <begin position="112"/>
        <end position="132"/>
    </location>
</feature>
<organism evidence="7 8">
    <name type="scientific">Emticicia aquatilis</name>
    <dbReference type="NCBI Taxonomy" id="1537369"/>
    <lineage>
        <taxon>Bacteria</taxon>
        <taxon>Pseudomonadati</taxon>
        <taxon>Bacteroidota</taxon>
        <taxon>Cytophagia</taxon>
        <taxon>Cytophagales</taxon>
        <taxon>Leadbetterellaceae</taxon>
        <taxon>Emticicia</taxon>
    </lineage>
</organism>
<accession>A0A917DUU0</accession>
<dbReference type="Gene3D" id="1.20.120.1780">
    <property type="entry name" value="UbiA prenyltransferase"/>
    <property type="match status" value="1"/>
</dbReference>
<feature type="transmembrane region" description="Helical" evidence="6">
    <location>
        <begin position="20"/>
        <end position="39"/>
    </location>
</feature>
<name>A0A917DUU0_9BACT</name>
<evidence type="ECO:0000256" key="3">
    <source>
        <dbReference type="ARBA" id="ARBA00022692"/>
    </source>
</evidence>
<keyword evidence="3 6" id="KW-0812">Transmembrane</keyword>
<dbReference type="GO" id="GO:0016020">
    <property type="term" value="C:membrane"/>
    <property type="evidence" value="ECO:0007669"/>
    <property type="project" value="UniProtKB-SubCell"/>
</dbReference>
<dbReference type="AlphaFoldDB" id="A0A917DUU0"/>
<dbReference type="PANTHER" id="PTHR42723">
    <property type="entry name" value="CHLOROPHYLL SYNTHASE"/>
    <property type="match status" value="1"/>
</dbReference>
<feature type="transmembrane region" description="Helical" evidence="6">
    <location>
        <begin position="237"/>
        <end position="257"/>
    </location>
</feature>
<keyword evidence="2" id="KW-1003">Cell membrane</keyword>
<comment type="caution">
    <text evidence="7">The sequence shown here is derived from an EMBL/GenBank/DDBJ whole genome shotgun (WGS) entry which is preliminary data.</text>
</comment>
<dbReference type="InterPro" id="IPR050475">
    <property type="entry name" value="Prenyltransferase_related"/>
</dbReference>
<protein>
    <submittedName>
        <fullName evidence="7">Prenyltransferase</fullName>
    </submittedName>
</protein>
<dbReference type="GO" id="GO:0016765">
    <property type="term" value="F:transferase activity, transferring alkyl or aryl (other than methyl) groups"/>
    <property type="evidence" value="ECO:0007669"/>
    <property type="project" value="InterPro"/>
</dbReference>
<dbReference type="Gene3D" id="1.10.357.140">
    <property type="entry name" value="UbiA prenyltransferase"/>
    <property type="match status" value="1"/>
</dbReference>
<dbReference type="NCBIfam" id="NF009513">
    <property type="entry name" value="PRK12872.1-3"/>
    <property type="match status" value="1"/>
</dbReference>
<evidence type="ECO:0000256" key="6">
    <source>
        <dbReference type="SAM" id="Phobius"/>
    </source>
</evidence>
<evidence type="ECO:0000313" key="7">
    <source>
        <dbReference type="EMBL" id="GGD72536.1"/>
    </source>
</evidence>
<keyword evidence="4 6" id="KW-1133">Transmembrane helix</keyword>
<feature type="transmembrane region" description="Helical" evidence="6">
    <location>
        <begin position="73"/>
        <end position="103"/>
    </location>
</feature>
<dbReference type="InterPro" id="IPR044878">
    <property type="entry name" value="UbiA_sf"/>
</dbReference>
<dbReference type="Pfam" id="PF01040">
    <property type="entry name" value="UbiA"/>
    <property type="match status" value="1"/>
</dbReference>
<proteinExistence type="predicted"/>
<gene>
    <name evidence="7" type="ORF">GCM10011514_40820</name>
</gene>
<feature type="transmembrane region" description="Helical" evidence="6">
    <location>
        <begin position="185"/>
        <end position="203"/>
    </location>
</feature>
<evidence type="ECO:0000256" key="2">
    <source>
        <dbReference type="ARBA" id="ARBA00022475"/>
    </source>
</evidence>
<dbReference type="EMBL" id="BMKK01000009">
    <property type="protein sequence ID" value="GGD72536.1"/>
    <property type="molecule type" value="Genomic_DNA"/>
</dbReference>
<sequence>MVRIFLIGPKENWLDYLLDFKQFLLVFATISIAAAGYIINDYFDIKIDLVNKPDEVIIGKIIKRRRAILIHQILNFIGLAIGFFLSLKVFLINFLAISALWFYSERFKRKAFIGNFLVAFLTAFSLVILGVYYQKNVALVNIYALFAFSISLIREIIKDMEDIRGDARYGCRTLPIIWGIRQTKILLYIFIVSFVMILLIMAYSLHNQYLIALFSLGVFPFSWFVYKLYWADKRRDFTFLSKVCKLIMLFGIGSMIFV</sequence>
<dbReference type="InterPro" id="IPR000537">
    <property type="entry name" value="UbiA_prenyltransferase"/>
</dbReference>
<dbReference type="CDD" id="cd13961">
    <property type="entry name" value="PT_UbiA_DGGGPS"/>
    <property type="match status" value="1"/>
</dbReference>
<evidence type="ECO:0000313" key="8">
    <source>
        <dbReference type="Proteomes" id="UP000609064"/>
    </source>
</evidence>